<evidence type="ECO:0000313" key="4">
    <source>
        <dbReference type="Proteomes" id="UP000054564"/>
    </source>
</evidence>
<feature type="compositionally biased region" description="Polar residues" evidence="1">
    <location>
        <begin position="111"/>
        <end position="131"/>
    </location>
</feature>
<feature type="chain" id="PRO_5005549146" evidence="2">
    <location>
        <begin position="21"/>
        <end position="607"/>
    </location>
</feature>
<feature type="compositionally biased region" description="Polar residues" evidence="1">
    <location>
        <begin position="560"/>
        <end position="569"/>
    </location>
</feature>
<evidence type="ECO:0000313" key="3">
    <source>
        <dbReference type="EMBL" id="KNE91776.1"/>
    </source>
</evidence>
<keyword evidence="4" id="KW-1185">Reference proteome</keyword>
<feature type="compositionally biased region" description="Polar residues" evidence="1">
    <location>
        <begin position="517"/>
        <end position="531"/>
    </location>
</feature>
<sequence length="607" mass="64974">MFIRSLFVLLVCNIIQQTRALEYLKIVPHDQDKILIYHSATTPHHGSIIKSEITPGELHTALLEEEHGLRAIAFLDKSVEKKSKNPAPSLDDQMAQAIRRAVAKHLTRAQASELPSTAPNGVAEHSSSTSHDSPAAIRPSSAPDSSADEPPSPVPGTSSHEITPVDNDLPDPAPVEAQADEIKFSPTTLAMEYFGIVPDSEKIQLYRSDSVAHDEGPIKTSLGRLRTKPPVLQFLRIIPRENEIWLLHSATEPRRGKPAKTSITKVRPEDLYWILQEDGSHGHQAIELLAETARININKVPPSSIVEDQTDLQSVEALAFVECAGAFQSVDAELAHAFKTAARKHLNRLQAQNLSAHDSPAAGLSSQDTGTPAHHDPSTSASVDQSGAASDSADRDRDEPNRGSWRSKMFSRVSSRRASSSATGNDSPAAGLSSQDTGTPASHEPSASAPVDQSEEASSSASASQPQVQPNHGSWRSKLFSRVSSRRGSSLATDKDSPAAGLSSQDAGTPAHHEPSASASVDQSGAGSNPADQDRVQPNRGSWFARFFSKQSSQPSSSSATGNLNQGQGEDQRAGFEKSRWRAIYRTTNLLADALGQAPGVATPIIF</sequence>
<feature type="compositionally biased region" description="Low complexity" evidence="1">
    <location>
        <begin position="549"/>
        <end position="559"/>
    </location>
</feature>
<proteinExistence type="predicted"/>
<dbReference type="AlphaFoldDB" id="A0A0L0UXX1"/>
<feature type="region of interest" description="Disordered" evidence="1">
    <location>
        <begin position="354"/>
        <end position="575"/>
    </location>
</feature>
<protein>
    <submittedName>
        <fullName evidence="3">Uncharacterized protein</fullName>
    </submittedName>
</protein>
<organism evidence="3 4">
    <name type="scientific">Puccinia striiformis f. sp. tritici PST-78</name>
    <dbReference type="NCBI Taxonomy" id="1165861"/>
    <lineage>
        <taxon>Eukaryota</taxon>
        <taxon>Fungi</taxon>
        <taxon>Dikarya</taxon>
        <taxon>Basidiomycota</taxon>
        <taxon>Pucciniomycotina</taxon>
        <taxon>Pucciniomycetes</taxon>
        <taxon>Pucciniales</taxon>
        <taxon>Pucciniaceae</taxon>
        <taxon>Puccinia</taxon>
    </lineage>
</organism>
<feature type="compositionally biased region" description="Basic and acidic residues" evidence="1">
    <location>
        <begin position="392"/>
        <end position="401"/>
    </location>
</feature>
<name>A0A0L0UXX1_9BASI</name>
<feature type="compositionally biased region" description="Low complexity" evidence="1">
    <location>
        <begin position="132"/>
        <end position="149"/>
    </location>
</feature>
<keyword evidence="2" id="KW-0732">Signal</keyword>
<dbReference type="EMBL" id="AJIL01000188">
    <property type="protein sequence ID" value="KNE91776.1"/>
    <property type="molecule type" value="Genomic_DNA"/>
</dbReference>
<evidence type="ECO:0000256" key="1">
    <source>
        <dbReference type="SAM" id="MobiDB-lite"/>
    </source>
</evidence>
<feature type="compositionally biased region" description="Polar residues" evidence="1">
    <location>
        <begin position="465"/>
        <end position="474"/>
    </location>
</feature>
<comment type="caution">
    <text evidence="3">The sequence shown here is derived from an EMBL/GenBank/DDBJ whole genome shotgun (WGS) entry which is preliminary data.</text>
</comment>
<feature type="region of interest" description="Disordered" evidence="1">
    <location>
        <begin position="111"/>
        <end position="174"/>
    </location>
</feature>
<gene>
    <name evidence="3" type="ORF">PSTG_14794</name>
</gene>
<reference evidence="4" key="1">
    <citation type="submission" date="2014-03" db="EMBL/GenBank/DDBJ databases">
        <title>The Genome Sequence of Puccinia striiformis f. sp. tritici PST-78.</title>
        <authorList>
            <consortium name="The Broad Institute Genome Sequencing Platform"/>
            <person name="Cuomo C."/>
            <person name="Hulbert S."/>
            <person name="Chen X."/>
            <person name="Walker B."/>
            <person name="Young S.K."/>
            <person name="Zeng Q."/>
            <person name="Gargeya S."/>
            <person name="Fitzgerald M."/>
            <person name="Haas B."/>
            <person name="Abouelleil A."/>
            <person name="Alvarado L."/>
            <person name="Arachchi H.M."/>
            <person name="Berlin A.M."/>
            <person name="Chapman S.B."/>
            <person name="Goldberg J."/>
            <person name="Griggs A."/>
            <person name="Gujja S."/>
            <person name="Hansen M."/>
            <person name="Howarth C."/>
            <person name="Imamovic A."/>
            <person name="Larimer J."/>
            <person name="McCowan C."/>
            <person name="Montmayeur A."/>
            <person name="Murphy C."/>
            <person name="Neiman D."/>
            <person name="Pearson M."/>
            <person name="Priest M."/>
            <person name="Roberts A."/>
            <person name="Saif S."/>
            <person name="Shea T."/>
            <person name="Sisk P."/>
            <person name="Sykes S."/>
            <person name="Wortman J."/>
            <person name="Nusbaum C."/>
            <person name="Birren B."/>
        </authorList>
    </citation>
    <scope>NUCLEOTIDE SEQUENCE [LARGE SCALE GENOMIC DNA]</scope>
    <source>
        <strain evidence="4">race PST-78</strain>
    </source>
</reference>
<feature type="compositionally biased region" description="Low complexity" evidence="1">
    <location>
        <begin position="411"/>
        <end position="422"/>
    </location>
</feature>
<feature type="compositionally biased region" description="Low complexity" evidence="1">
    <location>
        <begin position="380"/>
        <end position="391"/>
    </location>
</feature>
<accession>A0A0L0UXX1</accession>
<dbReference type="Proteomes" id="UP000054564">
    <property type="component" value="Unassembled WGS sequence"/>
</dbReference>
<feature type="compositionally biased region" description="Polar residues" evidence="1">
    <location>
        <begin position="482"/>
        <end position="492"/>
    </location>
</feature>
<evidence type="ECO:0000256" key="2">
    <source>
        <dbReference type="SAM" id="SignalP"/>
    </source>
</evidence>
<feature type="signal peptide" evidence="2">
    <location>
        <begin position="1"/>
        <end position="20"/>
    </location>
</feature>